<dbReference type="AlphaFoldDB" id="A0ABD3GRF7"/>
<organism evidence="3 4">
    <name type="scientific">Riccia sorocarpa</name>
    <dbReference type="NCBI Taxonomy" id="122646"/>
    <lineage>
        <taxon>Eukaryota</taxon>
        <taxon>Viridiplantae</taxon>
        <taxon>Streptophyta</taxon>
        <taxon>Embryophyta</taxon>
        <taxon>Marchantiophyta</taxon>
        <taxon>Marchantiopsida</taxon>
        <taxon>Marchantiidae</taxon>
        <taxon>Marchantiales</taxon>
        <taxon>Ricciaceae</taxon>
        <taxon>Riccia</taxon>
    </lineage>
</organism>
<comment type="caution">
    <text evidence="3">The sequence shown here is derived from an EMBL/GenBank/DDBJ whole genome shotgun (WGS) entry which is preliminary data.</text>
</comment>
<dbReference type="EMBL" id="JBJQOH010000007">
    <property type="protein sequence ID" value="KAL3681825.1"/>
    <property type="molecule type" value="Genomic_DNA"/>
</dbReference>
<evidence type="ECO:0000313" key="3">
    <source>
        <dbReference type="EMBL" id="KAL3681825.1"/>
    </source>
</evidence>
<proteinExistence type="predicted"/>
<accession>A0ABD3GRF7</accession>
<dbReference type="Pfam" id="PF21859">
    <property type="entry name" value="Replitron_HUH"/>
    <property type="match status" value="1"/>
</dbReference>
<dbReference type="Proteomes" id="UP001633002">
    <property type="component" value="Unassembled WGS sequence"/>
</dbReference>
<evidence type="ECO:0000259" key="2">
    <source>
        <dbReference type="Pfam" id="PF21859"/>
    </source>
</evidence>
<evidence type="ECO:0000313" key="4">
    <source>
        <dbReference type="Proteomes" id="UP001633002"/>
    </source>
</evidence>
<gene>
    <name evidence="3" type="ORF">R1sor_024781</name>
</gene>
<feature type="region of interest" description="Disordered" evidence="1">
    <location>
        <begin position="482"/>
        <end position="525"/>
    </location>
</feature>
<name>A0ABD3GRF7_9MARC</name>
<feature type="compositionally biased region" description="Polar residues" evidence="1">
    <location>
        <begin position="159"/>
        <end position="172"/>
    </location>
</feature>
<keyword evidence="4" id="KW-1185">Reference proteome</keyword>
<feature type="region of interest" description="Disordered" evidence="1">
    <location>
        <begin position="159"/>
        <end position="202"/>
    </location>
</feature>
<reference evidence="3 4" key="1">
    <citation type="submission" date="2024-09" db="EMBL/GenBank/DDBJ databases">
        <title>Chromosome-scale assembly of Riccia sorocarpa.</title>
        <authorList>
            <person name="Paukszto L."/>
        </authorList>
    </citation>
    <scope>NUCLEOTIDE SEQUENCE [LARGE SCALE GENOMIC DNA]</scope>
    <source>
        <strain evidence="3">LP-2024</strain>
        <tissue evidence="3">Aerial parts of the thallus</tissue>
    </source>
</reference>
<protein>
    <recommendedName>
        <fullName evidence="2">Replitron HUH endonuclease domain-containing protein</fullName>
    </recommendedName>
</protein>
<feature type="domain" description="Replitron HUH endonuclease" evidence="2">
    <location>
        <begin position="213"/>
        <end position="331"/>
    </location>
</feature>
<dbReference type="InterPro" id="IPR054424">
    <property type="entry name" value="Replitron_HUH"/>
</dbReference>
<evidence type="ECO:0000256" key="1">
    <source>
        <dbReference type="SAM" id="MobiDB-lite"/>
    </source>
</evidence>
<sequence length="570" mass="64893">MEHVFYLLEPPWLELLTLGELEARKKSPVHYNDGEVCREKGRPGIVPAHWTSERVNYYVNGLEFVDLEYLDEGVVKSCGPFRYRGEENNFVLLEDRNGHAFAHPNVTKLSSRTLQTLKKLFHKMSVSAQACLTIPPDVTAATQGKKPAKMKQLARKKQMLSSSNLQINNPTVANVEEAPKKKRKQEERQQKPVKRRGTPKQLSLSLTVGQVGTDVQADIFDKLATYLENNTEVAVAMISFERGDSNLNLHIQGIVCIKSTSTRAVKTDITRAIGWENNVPVGGVVCIKSLTNKGLHTVTGMIGYCLKDESEHHFRMYAKNVSEDQMNEGRRRHAVLGASCYKNRVELTPQNILGRALQFRRFRCKHPVTVNFRNCAREMFASGQYLPSFKWCSLPTISSERAERVWSTAMNPSDTTMQDVDHVLFNVVRPERYWRSSHPSELSITESREQHEQVFKDGLERLEKEMNELRRFYLERNGFSDSPVRNAAENEKQSDSPVPNAAENENQQEEKQSSPPFNFADVKRTEPQASVDALLDIGYAVCRDAPPRAEGRETLPEYIDFFAVRESDEE</sequence>